<dbReference type="Gene3D" id="1.20.120.1600">
    <property type="match status" value="1"/>
</dbReference>
<evidence type="ECO:0000313" key="6">
    <source>
        <dbReference type="EMBL" id="SCL75877.1"/>
    </source>
</evidence>
<dbReference type="SFLD" id="SFLDG01129">
    <property type="entry name" value="C1.5:_HAD__Beta-PGM__Phosphata"/>
    <property type="match status" value="1"/>
</dbReference>
<dbReference type="STRING" id="118126.L21_1794"/>
<dbReference type="NCBIfam" id="TIGR01549">
    <property type="entry name" value="HAD-SF-IA-v1"/>
    <property type="match status" value="1"/>
</dbReference>
<evidence type="ECO:0000256" key="4">
    <source>
        <dbReference type="ARBA" id="ARBA00022801"/>
    </source>
</evidence>
<evidence type="ECO:0000256" key="5">
    <source>
        <dbReference type="ARBA" id="ARBA00022842"/>
    </source>
</evidence>
<dbReference type="InterPro" id="IPR006439">
    <property type="entry name" value="HAD-SF_hydro_IA"/>
</dbReference>
<dbReference type="PANTHER" id="PTHR46470">
    <property type="entry name" value="N-ACYLNEURAMINATE-9-PHOSPHATASE"/>
    <property type="match status" value="1"/>
</dbReference>
<dbReference type="AlphaFoldDB" id="A0A1M4MM09"/>
<dbReference type="InterPro" id="IPR051400">
    <property type="entry name" value="HAD-like_hydrolase"/>
</dbReference>
<evidence type="ECO:0000313" key="7">
    <source>
        <dbReference type="Proteomes" id="UP000184671"/>
    </source>
</evidence>
<dbReference type="GO" id="GO:0046872">
    <property type="term" value="F:metal ion binding"/>
    <property type="evidence" value="ECO:0007669"/>
    <property type="project" value="UniProtKB-KW"/>
</dbReference>
<keyword evidence="3" id="KW-0479">Metal-binding</keyword>
<gene>
    <name evidence="6" type="ORF">L21_1794</name>
</gene>
<comment type="cofactor">
    <cofactor evidence="1">
        <name>Mg(2+)</name>
        <dbReference type="ChEBI" id="CHEBI:18420"/>
    </cofactor>
</comment>
<evidence type="ECO:0000256" key="1">
    <source>
        <dbReference type="ARBA" id="ARBA00001946"/>
    </source>
</evidence>
<dbReference type="NCBIfam" id="TIGR01509">
    <property type="entry name" value="HAD-SF-IA-v3"/>
    <property type="match status" value="1"/>
</dbReference>
<evidence type="ECO:0000256" key="2">
    <source>
        <dbReference type="ARBA" id="ARBA00007958"/>
    </source>
</evidence>
<dbReference type="PANTHER" id="PTHR46470:SF2">
    <property type="entry name" value="GLYCERALDEHYDE 3-PHOSPHATE PHOSPHATASE"/>
    <property type="match status" value="1"/>
</dbReference>
<dbReference type="InterPro" id="IPR023214">
    <property type="entry name" value="HAD_sf"/>
</dbReference>
<keyword evidence="4" id="KW-0378">Hydrolase</keyword>
<sequence>MGVLFDCYGTLVDILTDERDIETYRCLSQWLIYQGVRIAPEDLRNLYTCRVSEALELAGEPHPEVRVEEIFAGICAEHAAWEVDTDRLGVESARAFRAASLRRLGVIERSKRLLDLFSAKKTGVVSNGQRVFSEQEMRMLEFYDRLGFVIFSSDLGYQKPDPRIYAAALGRMRLSAPEVLFIGDNPGNDVDAPRRLGMQALHVEEAWVRYGV</sequence>
<dbReference type="InterPro" id="IPR036412">
    <property type="entry name" value="HAD-like_sf"/>
</dbReference>
<comment type="similarity">
    <text evidence="2">Belongs to the HAD-like hydrolase superfamily.</text>
</comment>
<keyword evidence="5" id="KW-0460">Magnesium</keyword>
<organism evidence="6 7">
    <name type="scientific">Methanoculleus chikugoensis</name>
    <dbReference type="NCBI Taxonomy" id="118126"/>
    <lineage>
        <taxon>Archaea</taxon>
        <taxon>Methanobacteriati</taxon>
        <taxon>Methanobacteriota</taxon>
        <taxon>Stenosarchaea group</taxon>
        <taxon>Methanomicrobia</taxon>
        <taxon>Methanomicrobiales</taxon>
        <taxon>Methanomicrobiaceae</taxon>
        <taxon>Methanoculleus</taxon>
    </lineage>
</organism>
<dbReference type="GO" id="GO:0044281">
    <property type="term" value="P:small molecule metabolic process"/>
    <property type="evidence" value="ECO:0007669"/>
    <property type="project" value="UniProtKB-ARBA"/>
</dbReference>
<protein>
    <submittedName>
        <fullName evidence="6">Phosphoglycolate phosphatase</fullName>
    </submittedName>
</protein>
<evidence type="ECO:0000256" key="3">
    <source>
        <dbReference type="ARBA" id="ARBA00022723"/>
    </source>
</evidence>
<name>A0A1M4MM09_9EURY</name>
<dbReference type="SFLD" id="SFLDS00003">
    <property type="entry name" value="Haloacid_Dehalogenase"/>
    <property type="match status" value="1"/>
</dbReference>
<proteinExistence type="inferred from homology"/>
<dbReference type="SUPFAM" id="SSF56784">
    <property type="entry name" value="HAD-like"/>
    <property type="match status" value="1"/>
</dbReference>
<dbReference type="Proteomes" id="UP000184671">
    <property type="component" value="Unassembled WGS sequence"/>
</dbReference>
<dbReference type="EMBL" id="FMID01000043">
    <property type="protein sequence ID" value="SCL75877.1"/>
    <property type="molecule type" value="Genomic_DNA"/>
</dbReference>
<accession>A0A1M4MM09</accession>
<reference evidence="6 7" key="1">
    <citation type="submission" date="2016-08" db="EMBL/GenBank/DDBJ databases">
        <authorList>
            <person name="Seilhamer J.J."/>
        </authorList>
    </citation>
    <scope>NUCLEOTIDE SEQUENCE [LARGE SCALE GENOMIC DNA]</scope>
    <source>
        <strain evidence="6">L21-II-0</strain>
    </source>
</reference>
<dbReference type="Pfam" id="PF00702">
    <property type="entry name" value="Hydrolase"/>
    <property type="match status" value="1"/>
</dbReference>
<dbReference type="GO" id="GO:0016791">
    <property type="term" value="F:phosphatase activity"/>
    <property type="evidence" value="ECO:0007669"/>
    <property type="project" value="TreeGrafter"/>
</dbReference>
<dbReference type="Gene3D" id="3.40.50.1000">
    <property type="entry name" value="HAD superfamily/HAD-like"/>
    <property type="match status" value="1"/>
</dbReference>